<sequence>MAQVPEIPASAYTPEMETLGVIPDIPDFEGDRIPVSRNALTSGMRPLQFLPAPGSDFPIRYNTDTMRGF</sequence>
<accession>A0A067KEU4</accession>
<dbReference type="Proteomes" id="UP000027138">
    <property type="component" value="Unassembled WGS sequence"/>
</dbReference>
<dbReference type="AlphaFoldDB" id="A0A067KEU4"/>
<dbReference type="EMBL" id="KK914515">
    <property type="protein sequence ID" value="KDP34647.1"/>
    <property type="molecule type" value="Genomic_DNA"/>
</dbReference>
<organism evidence="1 2">
    <name type="scientific">Jatropha curcas</name>
    <name type="common">Barbados nut</name>
    <dbReference type="NCBI Taxonomy" id="180498"/>
    <lineage>
        <taxon>Eukaryota</taxon>
        <taxon>Viridiplantae</taxon>
        <taxon>Streptophyta</taxon>
        <taxon>Embryophyta</taxon>
        <taxon>Tracheophyta</taxon>
        <taxon>Spermatophyta</taxon>
        <taxon>Magnoliopsida</taxon>
        <taxon>eudicotyledons</taxon>
        <taxon>Gunneridae</taxon>
        <taxon>Pentapetalae</taxon>
        <taxon>rosids</taxon>
        <taxon>fabids</taxon>
        <taxon>Malpighiales</taxon>
        <taxon>Euphorbiaceae</taxon>
        <taxon>Crotonoideae</taxon>
        <taxon>Jatropheae</taxon>
        <taxon>Jatropha</taxon>
    </lineage>
</organism>
<reference evidence="1 2" key="1">
    <citation type="journal article" date="2014" name="PLoS ONE">
        <title>Global Analysis of Gene Expression Profiles in Physic Nut (Jatropha curcas L.) Seedlings Exposed to Salt Stress.</title>
        <authorList>
            <person name="Zhang L."/>
            <person name="Zhang C."/>
            <person name="Wu P."/>
            <person name="Chen Y."/>
            <person name="Li M."/>
            <person name="Jiang H."/>
            <person name="Wu G."/>
        </authorList>
    </citation>
    <scope>NUCLEOTIDE SEQUENCE [LARGE SCALE GENOMIC DNA]</scope>
    <source>
        <strain evidence="2">cv. GZQX0401</strain>
        <tissue evidence="1">Young leaves</tissue>
    </source>
</reference>
<protein>
    <submittedName>
        <fullName evidence="1">Uncharacterized protein</fullName>
    </submittedName>
</protein>
<keyword evidence="2" id="KW-1185">Reference proteome</keyword>
<name>A0A067KEU4_JATCU</name>
<evidence type="ECO:0000313" key="2">
    <source>
        <dbReference type="Proteomes" id="UP000027138"/>
    </source>
</evidence>
<proteinExistence type="predicted"/>
<gene>
    <name evidence="1" type="ORF">JCGZ_11960</name>
</gene>
<evidence type="ECO:0000313" key="1">
    <source>
        <dbReference type="EMBL" id="KDP34647.1"/>
    </source>
</evidence>